<dbReference type="RefSeq" id="WP_106702889.1">
    <property type="nucleotide sequence ID" value="NZ_CP027666.1"/>
</dbReference>
<dbReference type="GO" id="GO:0003700">
    <property type="term" value="F:DNA-binding transcription factor activity"/>
    <property type="evidence" value="ECO:0007669"/>
    <property type="project" value="InterPro"/>
</dbReference>
<dbReference type="SUPFAM" id="SSF46785">
    <property type="entry name" value="Winged helix' DNA-binding domain"/>
    <property type="match status" value="1"/>
</dbReference>
<evidence type="ECO:0000256" key="3">
    <source>
        <dbReference type="ARBA" id="ARBA00023125"/>
    </source>
</evidence>
<dbReference type="PANTHER" id="PTHR30537:SF35">
    <property type="entry name" value="TRANSCRIPTIONAL REGULATORY PROTEIN"/>
    <property type="match status" value="1"/>
</dbReference>
<proteinExistence type="inferred from homology"/>
<evidence type="ECO:0000256" key="1">
    <source>
        <dbReference type="ARBA" id="ARBA00009437"/>
    </source>
</evidence>
<dbReference type="FunFam" id="3.40.190.290:FF:000001">
    <property type="entry name" value="Transcriptional regulator, LysR family"/>
    <property type="match status" value="1"/>
</dbReference>
<dbReference type="InterPro" id="IPR005119">
    <property type="entry name" value="LysR_subst-bd"/>
</dbReference>
<keyword evidence="3" id="KW-0238">DNA-binding</keyword>
<keyword evidence="7" id="KW-1185">Reference proteome</keyword>
<reference evidence="6 7" key="1">
    <citation type="submission" date="2018-03" db="EMBL/GenBank/DDBJ databases">
        <title>Genome sequencing of Ottowia sp.</title>
        <authorList>
            <person name="Kim S.-J."/>
            <person name="Heo J."/>
            <person name="Kwon S.-W."/>
        </authorList>
    </citation>
    <scope>NUCLEOTIDE SEQUENCE [LARGE SCALE GENOMIC DNA]</scope>
    <source>
        <strain evidence="6 7">KADR8-3</strain>
    </source>
</reference>
<dbReference type="PROSITE" id="PS50931">
    <property type="entry name" value="HTH_LYSR"/>
    <property type="match status" value="1"/>
</dbReference>
<evidence type="ECO:0000259" key="5">
    <source>
        <dbReference type="PROSITE" id="PS50931"/>
    </source>
</evidence>
<dbReference type="GO" id="GO:0006351">
    <property type="term" value="P:DNA-templated transcription"/>
    <property type="evidence" value="ECO:0007669"/>
    <property type="project" value="TreeGrafter"/>
</dbReference>
<dbReference type="FunFam" id="1.10.10.10:FF:000001">
    <property type="entry name" value="LysR family transcriptional regulator"/>
    <property type="match status" value="1"/>
</dbReference>
<evidence type="ECO:0000313" key="7">
    <source>
        <dbReference type="Proteomes" id="UP000239709"/>
    </source>
</evidence>
<dbReference type="InterPro" id="IPR036388">
    <property type="entry name" value="WH-like_DNA-bd_sf"/>
</dbReference>
<gene>
    <name evidence="6" type="ORF">C6570_08925</name>
</gene>
<dbReference type="InterPro" id="IPR058163">
    <property type="entry name" value="LysR-type_TF_proteobact-type"/>
</dbReference>
<dbReference type="CDD" id="cd08422">
    <property type="entry name" value="PBP2_CrgA_like"/>
    <property type="match status" value="1"/>
</dbReference>
<dbReference type="PANTHER" id="PTHR30537">
    <property type="entry name" value="HTH-TYPE TRANSCRIPTIONAL REGULATOR"/>
    <property type="match status" value="1"/>
</dbReference>
<dbReference type="AlphaFoldDB" id="A0A2S0MET2"/>
<comment type="similarity">
    <text evidence="1">Belongs to the LysR transcriptional regulatory family.</text>
</comment>
<sequence>MDRLQAMQVFVTTVEAGSLSGAADRLGLSRPVVTRYLAELEAWAGARLLHRSTRRLGLTTAGEAVLPACRQVLSLAQGMQAQAAPADGAAPLTGQLRLTASNSVGQVQLAPALADFVARHPGVSVDLQMQDRAVNLVQERIDLAIRIAVELDPNLIARRLCDCHSVVCAAPAYLAARGWPDRPEALAAHNCLTHSYFGQSVWQFTDAQGQPTSVAVRGNLTANDAMALLRAAECGAGVARLPTILARPALASGALLPVLPGWTPQIAGVWAVYTSRRHMLPALRALLGFLVERFAAEPAWGPLGDAAPLGA</sequence>
<keyword evidence="4" id="KW-0804">Transcription</keyword>
<dbReference type="KEGG" id="otk:C6570_08925"/>
<dbReference type="InterPro" id="IPR036390">
    <property type="entry name" value="WH_DNA-bd_sf"/>
</dbReference>
<accession>A0A2S0MET2</accession>
<dbReference type="EMBL" id="CP027666">
    <property type="protein sequence ID" value="AVO34336.1"/>
    <property type="molecule type" value="Genomic_DNA"/>
</dbReference>
<dbReference type="Gene3D" id="3.40.190.290">
    <property type="match status" value="1"/>
</dbReference>
<evidence type="ECO:0000313" key="6">
    <source>
        <dbReference type="EMBL" id="AVO34336.1"/>
    </source>
</evidence>
<feature type="domain" description="HTH lysR-type" evidence="5">
    <location>
        <begin position="1"/>
        <end position="59"/>
    </location>
</feature>
<dbReference type="Proteomes" id="UP000239709">
    <property type="component" value="Chromosome"/>
</dbReference>
<dbReference type="Pfam" id="PF03466">
    <property type="entry name" value="LysR_substrate"/>
    <property type="match status" value="1"/>
</dbReference>
<evidence type="ECO:0000256" key="4">
    <source>
        <dbReference type="ARBA" id="ARBA00023163"/>
    </source>
</evidence>
<evidence type="ECO:0000256" key="2">
    <source>
        <dbReference type="ARBA" id="ARBA00023015"/>
    </source>
</evidence>
<organism evidence="6 7">
    <name type="scientific">Ottowia oryzae</name>
    <dbReference type="NCBI Taxonomy" id="2109914"/>
    <lineage>
        <taxon>Bacteria</taxon>
        <taxon>Pseudomonadati</taxon>
        <taxon>Pseudomonadota</taxon>
        <taxon>Betaproteobacteria</taxon>
        <taxon>Burkholderiales</taxon>
        <taxon>Comamonadaceae</taxon>
        <taxon>Ottowia</taxon>
    </lineage>
</organism>
<protein>
    <submittedName>
        <fullName evidence="6">LysR family transcriptional regulator</fullName>
    </submittedName>
</protein>
<dbReference type="GO" id="GO:0043565">
    <property type="term" value="F:sequence-specific DNA binding"/>
    <property type="evidence" value="ECO:0007669"/>
    <property type="project" value="TreeGrafter"/>
</dbReference>
<dbReference type="SUPFAM" id="SSF53850">
    <property type="entry name" value="Periplasmic binding protein-like II"/>
    <property type="match status" value="1"/>
</dbReference>
<dbReference type="InterPro" id="IPR000847">
    <property type="entry name" value="LysR_HTH_N"/>
</dbReference>
<keyword evidence="2" id="KW-0805">Transcription regulation</keyword>
<dbReference type="OrthoDB" id="9786526at2"/>
<name>A0A2S0MET2_9BURK</name>
<dbReference type="Gene3D" id="1.10.10.10">
    <property type="entry name" value="Winged helix-like DNA-binding domain superfamily/Winged helix DNA-binding domain"/>
    <property type="match status" value="1"/>
</dbReference>
<dbReference type="Pfam" id="PF00126">
    <property type="entry name" value="HTH_1"/>
    <property type="match status" value="1"/>
</dbReference>